<proteinExistence type="predicted"/>
<organism evidence="2 3">
    <name type="scientific">Turnera subulata</name>
    <dbReference type="NCBI Taxonomy" id="218843"/>
    <lineage>
        <taxon>Eukaryota</taxon>
        <taxon>Viridiplantae</taxon>
        <taxon>Streptophyta</taxon>
        <taxon>Embryophyta</taxon>
        <taxon>Tracheophyta</taxon>
        <taxon>Spermatophyta</taxon>
        <taxon>Magnoliopsida</taxon>
        <taxon>eudicotyledons</taxon>
        <taxon>Gunneridae</taxon>
        <taxon>Pentapetalae</taxon>
        <taxon>rosids</taxon>
        <taxon>fabids</taxon>
        <taxon>Malpighiales</taxon>
        <taxon>Passifloraceae</taxon>
        <taxon>Turnera</taxon>
    </lineage>
</organism>
<reference evidence="2" key="2">
    <citation type="journal article" date="2023" name="Plants (Basel)">
        <title>Annotation of the Turnera subulata (Passifloraceae) Draft Genome Reveals the S-Locus Evolved after the Divergence of Turneroideae from Passifloroideae in a Stepwise Manner.</title>
        <authorList>
            <person name="Henning P.M."/>
            <person name="Roalson E.H."/>
            <person name="Mir W."/>
            <person name="McCubbin A.G."/>
            <person name="Shore J.S."/>
        </authorList>
    </citation>
    <scope>NUCLEOTIDE SEQUENCE</scope>
    <source>
        <strain evidence="2">F60SS</strain>
    </source>
</reference>
<dbReference type="AlphaFoldDB" id="A0A9Q0JR45"/>
<protein>
    <recommendedName>
        <fullName evidence="4">DUF4283 domain-containing protein</fullName>
    </recommendedName>
</protein>
<evidence type="ECO:0008006" key="4">
    <source>
        <dbReference type="Google" id="ProtNLM"/>
    </source>
</evidence>
<dbReference type="OrthoDB" id="1836121at2759"/>
<feature type="region of interest" description="Disordered" evidence="1">
    <location>
        <begin position="155"/>
        <end position="179"/>
    </location>
</feature>
<name>A0A9Q0JR45_9ROSI</name>
<evidence type="ECO:0000313" key="2">
    <source>
        <dbReference type="EMBL" id="KAJ4850964.1"/>
    </source>
</evidence>
<sequence>MVVMNAISREEVLSQVELSEAPIWIQILNIPLNFRTNTNVVNIANNAGRFLWFDEKGKQARVSPIFVIYVECLGIFLRSMIDGVKNRMIRKELPMGSGFGLLLANPKSYKPPKDQVIPEGLLSFIVGDSRPAANQGKKTKLGKVKPHGSCATGLRGVNREHKNPTTVSQEDKESYTPREGINIISHKVSRDMGELVAANKE</sequence>
<reference evidence="2" key="1">
    <citation type="submission" date="2022-02" db="EMBL/GenBank/DDBJ databases">
        <authorList>
            <person name="Henning P.M."/>
            <person name="McCubbin A.G."/>
            <person name="Shore J.S."/>
        </authorList>
    </citation>
    <scope>NUCLEOTIDE SEQUENCE</scope>
    <source>
        <strain evidence="2">F60SS</strain>
        <tissue evidence="2">Leaves</tissue>
    </source>
</reference>
<evidence type="ECO:0000256" key="1">
    <source>
        <dbReference type="SAM" id="MobiDB-lite"/>
    </source>
</evidence>
<evidence type="ECO:0000313" key="3">
    <source>
        <dbReference type="Proteomes" id="UP001141552"/>
    </source>
</evidence>
<comment type="caution">
    <text evidence="2">The sequence shown here is derived from an EMBL/GenBank/DDBJ whole genome shotgun (WGS) entry which is preliminary data.</text>
</comment>
<dbReference type="Proteomes" id="UP001141552">
    <property type="component" value="Unassembled WGS sequence"/>
</dbReference>
<gene>
    <name evidence="2" type="ORF">Tsubulata_002495</name>
</gene>
<feature type="compositionally biased region" description="Basic and acidic residues" evidence="1">
    <location>
        <begin position="157"/>
        <end position="176"/>
    </location>
</feature>
<dbReference type="EMBL" id="JAKUCV010000176">
    <property type="protein sequence ID" value="KAJ4850964.1"/>
    <property type="molecule type" value="Genomic_DNA"/>
</dbReference>
<keyword evidence="3" id="KW-1185">Reference proteome</keyword>
<accession>A0A9Q0JR45</accession>